<accession>A0A4Y1RDR4</accession>
<feature type="region of interest" description="Disordered" evidence="1">
    <location>
        <begin position="164"/>
        <end position="195"/>
    </location>
</feature>
<organism evidence="3">
    <name type="scientific">Prunus dulcis</name>
    <name type="common">Almond</name>
    <name type="synonym">Amygdalus dulcis</name>
    <dbReference type="NCBI Taxonomy" id="3755"/>
    <lineage>
        <taxon>Eukaryota</taxon>
        <taxon>Viridiplantae</taxon>
        <taxon>Streptophyta</taxon>
        <taxon>Embryophyta</taxon>
        <taxon>Tracheophyta</taxon>
        <taxon>Spermatophyta</taxon>
        <taxon>Magnoliopsida</taxon>
        <taxon>eudicotyledons</taxon>
        <taxon>Gunneridae</taxon>
        <taxon>Pentapetalae</taxon>
        <taxon>rosids</taxon>
        <taxon>fabids</taxon>
        <taxon>Rosales</taxon>
        <taxon>Rosaceae</taxon>
        <taxon>Amygdaloideae</taxon>
        <taxon>Amygdaleae</taxon>
        <taxon>Prunus</taxon>
    </lineage>
</organism>
<sequence>MGNSNVLAGNHPQDPGDSNNNTCSNFLAHQVNTCPPAALSQTVPSSHLGPILNVLAGISEEQCKQLAATMGNLSKLPSENPNCFYNAAGRFHTSHTPSDLATRKMIGWDKQNGGLYYMSPLTKGPVSCHVTHTSIIWHHRLGHPSSTRLHPTPSPTPAQIHLADPTTPTQSHLPDPTPLLQTHLPGPTPPPGSPIPTSSLPHLDIGPMFSPCPLVPSSCWDSFSSNPTVPTYAIPHLLLTEFLLIRLMPRTHHLHDTPLIRRTHCVGKMIILWASLLRTCEPTNYAQVASYTHWQLAMKAELDALQLNRTWMLVPLPPGHKPIGCKWVYKIKYNSDSSIECYNARLVAKGYTQIEGIDYSETFSPTVKITTLRYLLSIATARNWFIHQLDVQNAFLHGDLQEEVYMVPPNRHLIIGVLIYVDDILITGNNRQEMDHLKSFILKQFRIKDLSDLKYFLGIEFSRSKKGLFMSQRKYSLDILQDAELTGARPKKFPVEQNVKLKPTDGDLLNNLKRYRDFESVHAPTENHIWRPHFARLVKFCFPGYEQPSVESLLQFRSCRLSNNKTINNRLLCFSRNSLVPWKSKKQSTVARSFAEAEYRAMTVTCLEITWLCYILQDLRVTQKGPAFAL</sequence>
<evidence type="ECO:0000313" key="3">
    <source>
        <dbReference type="EMBL" id="BBH02371.1"/>
    </source>
</evidence>
<feature type="domain" description="Reverse transcriptase Ty1/copia-type" evidence="2">
    <location>
        <begin position="413"/>
        <end position="496"/>
    </location>
</feature>
<dbReference type="CDD" id="cd09272">
    <property type="entry name" value="RNase_HI_RT_Ty1"/>
    <property type="match status" value="1"/>
</dbReference>
<name>A0A4Y1RDR4_PRUDU</name>
<reference evidence="3" key="1">
    <citation type="journal article" date="2019" name="Science">
        <title>Mutation of a bHLH transcription factor allowed almond domestication.</title>
        <authorList>
            <person name="Sanchez-Perez R."/>
            <person name="Pavan S."/>
            <person name="Mazzeo R."/>
            <person name="Moldovan C."/>
            <person name="Aiese Cigliano R."/>
            <person name="Del Cueto J."/>
            <person name="Ricciardi F."/>
            <person name="Lotti C."/>
            <person name="Ricciardi L."/>
            <person name="Dicenta F."/>
            <person name="Lopez-Marques R.L."/>
            <person name="Lindberg Moller B."/>
        </authorList>
    </citation>
    <scope>NUCLEOTIDE SEQUENCE</scope>
</reference>
<dbReference type="Pfam" id="PF07727">
    <property type="entry name" value="RVT_2"/>
    <property type="match status" value="2"/>
</dbReference>
<dbReference type="SUPFAM" id="SSF56672">
    <property type="entry name" value="DNA/RNA polymerases"/>
    <property type="match status" value="1"/>
</dbReference>
<dbReference type="PANTHER" id="PTHR11439">
    <property type="entry name" value="GAG-POL-RELATED RETROTRANSPOSON"/>
    <property type="match status" value="1"/>
</dbReference>
<evidence type="ECO:0000259" key="2">
    <source>
        <dbReference type="Pfam" id="PF07727"/>
    </source>
</evidence>
<dbReference type="EMBL" id="AP019300">
    <property type="protein sequence ID" value="BBH02371.1"/>
    <property type="molecule type" value="Genomic_DNA"/>
</dbReference>
<dbReference type="InterPro" id="IPR013103">
    <property type="entry name" value="RVT_2"/>
</dbReference>
<feature type="domain" description="Reverse transcriptase Ty1/copia-type" evidence="2">
    <location>
        <begin position="308"/>
        <end position="410"/>
    </location>
</feature>
<proteinExistence type="predicted"/>
<feature type="region of interest" description="Disordered" evidence="1">
    <location>
        <begin position="1"/>
        <end position="22"/>
    </location>
</feature>
<dbReference type="PANTHER" id="PTHR11439:SF470">
    <property type="entry name" value="CYSTEINE-RICH RLK (RECEPTOR-LIKE PROTEIN KINASE) 8"/>
    <property type="match status" value="1"/>
</dbReference>
<protein>
    <submittedName>
        <fullName evidence="3">RmlC-like cupins superfamily protein</fullName>
    </submittedName>
</protein>
<dbReference type="InterPro" id="IPR043502">
    <property type="entry name" value="DNA/RNA_pol_sf"/>
</dbReference>
<evidence type="ECO:0000256" key="1">
    <source>
        <dbReference type="SAM" id="MobiDB-lite"/>
    </source>
</evidence>
<gene>
    <name evidence="3" type="ORF">Prudu_012911</name>
</gene>
<dbReference type="AlphaFoldDB" id="A0A4Y1RDR4"/>